<dbReference type="EMBL" id="CM007389">
    <property type="protein sequence ID" value="ONK58369.1"/>
    <property type="molecule type" value="Genomic_DNA"/>
</dbReference>
<dbReference type="Proteomes" id="UP000243459">
    <property type="component" value="Chromosome 9"/>
</dbReference>
<evidence type="ECO:0000313" key="2">
    <source>
        <dbReference type="Proteomes" id="UP000243459"/>
    </source>
</evidence>
<reference evidence="2" key="1">
    <citation type="journal article" date="2017" name="Nat. Commun.">
        <title>The asparagus genome sheds light on the origin and evolution of a young Y chromosome.</title>
        <authorList>
            <person name="Harkess A."/>
            <person name="Zhou J."/>
            <person name="Xu C."/>
            <person name="Bowers J.E."/>
            <person name="Van der Hulst R."/>
            <person name="Ayyampalayam S."/>
            <person name="Mercati F."/>
            <person name="Riccardi P."/>
            <person name="McKain M.R."/>
            <person name="Kakrana A."/>
            <person name="Tang H."/>
            <person name="Ray J."/>
            <person name="Groenendijk J."/>
            <person name="Arikit S."/>
            <person name="Mathioni S.M."/>
            <person name="Nakano M."/>
            <person name="Shan H."/>
            <person name="Telgmann-Rauber A."/>
            <person name="Kanno A."/>
            <person name="Yue Z."/>
            <person name="Chen H."/>
            <person name="Li W."/>
            <person name="Chen Y."/>
            <person name="Xu X."/>
            <person name="Zhang Y."/>
            <person name="Luo S."/>
            <person name="Chen H."/>
            <person name="Gao J."/>
            <person name="Mao Z."/>
            <person name="Pires J.C."/>
            <person name="Luo M."/>
            <person name="Kudrna D."/>
            <person name="Wing R.A."/>
            <person name="Meyers B.C."/>
            <person name="Yi K."/>
            <person name="Kong H."/>
            <person name="Lavrijsen P."/>
            <person name="Sunseri F."/>
            <person name="Falavigna A."/>
            <person name="Ye Y."/>
            <person name="Leebens-Mack J.H."/>
            <person name="Chen G."/>
        </authorList>
    </citation>
    <scope>NUCLEOTIDE SEQUENCE [LARGE SCALE GENOMIC DNA]</scope>
    <source>
        <strain evidence="2">cv. DH0086</strain>
    </source>
</reference>
<organism evidence="1 2">
    <name type="scientific">Asparagus officinalis</name>
    <name type="common">Garden asparagus</name>
    <dbReference type="NCBI Taxonomy" id="4686"/>
    <lineage>
        <taxon>Eukaryota</taxon>
        <taxon>Viridiplantae</taxon>
        <taxon>Streptophyta</taxon>
        <taxon>Embryophyta</taxon>
        <taxon>Tracheophyta</taxon>
        <taxon>Spermatophyta</taxon>
        <taxon>Magnoliopsida</taxon>
        <taxon>Liliopsida</taxon>
        <taxon>Asparagales</taxon>
        <taxon>Asparagaceae</taxon>
        <taxon>Asparagoideae</taxon>
        <taxon>Asparagus</taxon>
    </lineage>
</organism>
<evidence type="ECO:0000313" key="1">
    <source>
        <dbReference type="EMBL" id="ONK58369.1"/>
    </source>
</evidence>
<sequence length="207" mass="23205">MEDVVDHTDWNMEDVVDHREGEAVYNRESFCLWEVIDVEKGVLNNNVIAFPAAGVFFVQSSIELVPPQRVNLSICHVQVVGRPFSPVFEVDIDETSGSSILKYFPEKRTISASESSSCWQTSASGSPPYWRTCTCGSSSWQTCACGFSSGWFASESSSDGRSFGFRKIGDERGPKYDDPAFSDAFIWFTTRHFEDDEPEGVFPRSFV</sequence>
<keyword evidence="2" id="KW-1185">Reference proteome</keyword>
<gene>
    <name evidence="1" type="ORF">A4U43_C09F11540</name>
</gene>
<proteinExistence type="predicted"/>
<dbReference type="Gramene" id="ONK58369">
    <property type="protein sequence ID" value="ONK58369"/>
    <property type="gene ID" value="A4U43_C09F11540"/>
</dbReference>
<dbReference type="AlphaFoldDB" id="A0A5P1E7D3"/>
<name>A0A5P1E7D3_ASPOF</name>
<accession>A0A5P1E7D3</accession>
<protein>
    <submittedName>
        <fullName evidence="1">Uncharacterized protein</fullName>
    </submittedName>
</protein>